<name>A0ABU6AMU5_9NOCA</name>
<keyword evidence="1" id="KW-1133">Transmembrane helix</keyword>
<protein>
    <recommendedName>
        <fullName evidence="4">DUF4175 domain-containing protein</fullName>
    </recommendedName>
</protein>
<gene>
    <name evidence="2" type="ORF">U3653_02020</name>
</gene>
<keyword evidence="1" id="KW-0812">Transmembrane</keyword>
<evidence type="ECO:0000256" key="1">
    <source>
        <dbReference type="SAM" id="Phobius"/>
    </source>
</evidence>
<dbReference type="EMBL" id="JAYKYQ010000001">
    <property type="protein sequence ID" value="MEB3508790.1"/>
    <property type="molecule type" value="Genomic_DNA"/>
</dbReference>
<proteinExistence type="predicted"/>
<comment type="caution">
    <text evidence="2">The sequence shown here is derived from an EMBL/GenBank/DDBJ whole genome shotgun (WGS) entry which is preliminary data.</text>
</comment>
<organism evidence="2 3">
    <name type="scientific">Nocardia implantans</name>
    <dbReference type="NCBI Taxonomy" id="3108168"/>
    <lineage>
        <taxon>Bacteria</taxon>
        <taxon>Bacillati</taxon>
        <taxon>Actinomycetota</taxon>
        <taxon>Actinomycetes</taxon>
        <taxon>Mycobacteriales</taxon>
        <taxon>Nocardiaceae</taxon>
        <taxon>Nocardia</taxon>
    </lineage>
</organism>
<accession>A0ABU6AMU5</accession>
<evidence type="ECO:0000313" key="2">
    <source>
        <dbReference type="EMBL" id="MEB3508790.1"/>
    </source>
</evidence>
<keyword evidence="1" id="KW-0472">Membrane</keyword>
<keyword evidence="3" id="KW-1185">Reference proteome</keyword>
<evidence type="ECO:0008006" key="4">
    <source>
        <dbReference type="Google" id="ProtNLM"/>
    </source>
</evidence>
<evidence type="ECO:0000313" key="3">
    <source>
        <dbReference type="Proteomes" id="UP001348098"/>
    </source>
</evidence>
<sequence>MSVDRGLKSSHPRYRKLRPDDWVEWLIVALLFAVSAVGVFVLTSSLLSALLVGLLVWVVALGVVAML</sequence>
<dbReference type="Proteomes" id="UP001348098">
    <property type="component" value="Unassembled WGS sequence"/>
</dbReference>
<dbReference type="RefSeq" id="WP_323124340.1">
    <property type="nucleotide sequence ID" value="NZ_JAYESH010000008.1"/>
</dbReference>
<feature type="transmembrane region" description="Helical" evidence="1">
    <location>
        <begin position="21"/>
        <end position="41"/>
    </location>
</feature>
<reference evidence="2 3" key="1">
    <citation type="submission" date="2023-12" db="EMBL/GenBank/DDBJ databases">
        <title>novel species in genus Nocarida.</title>
        <authorList>
            <person name="Li Z."/>
        </authorList>
    </citation>
    <scope>NUCLEOTIDE SEQUENCE [LARGE SCALE GENOMIC DNA]</scope>
    <source>
        <strain evidence="2 3">CDC186</strain>
    </source>
</reference>
<feature type="transmembrane region" description="Helical" evidence="1">
    <location>
        <begin position="47"/>
        <end position="66"/>
    </location>
</feature>